<dbReference type="InterPro" id="IPR042202">
    <property type="entry name" value="Duffy-ag-bd_sf"/>
</dbReference>
<reference evidence="3 4" key="2">
    <citation type="submission" date="2013-02" db="EMBL/GenBank/DDBJ databases">
        <title>The Genome Sequence of Plasmodium falciparum MaliPS096_E11.</title>
        <authorList>
            <consortium name="The Broad Institute Genome Sequencing Platform"/>
            <consortium name="The Broad Institute Genome Sequencing Center for Infectious Disease"/>
            <person name="Neafsey D."/>
            <person name="Cheeseman I."/>
            <person name="Volkman S."/>
            <person name="Adams J."/>
            <person name="Walker B."/>
            <person name="Young S.K."/>
            <person name="Zeng Q."/>
            <person name="Gargeya S."/>
            <person name="Fitzgerald M."/>
            <person name="Haas B."/>
            <person name="Abouelleil A."/>
            <person name="Alvarado L."/>
            <person name="Arachchi H.M."/>
            <person name="Berlin A.M."/>
            <person name="Chapman S.B."/>
            <person name="Dewar J."/>
            <person name="Goldberg J."/>
            <person name="Griggs A."/>
            <person name="Gujja S."/>
            <person name="Hansen M."/>
            <person name="Howarth C."/>
            <person name="Imamovic A."/>
            <person name="Larimer J."/>
            <person name="McCowan C."/>
            <person name="Murphy C."/>
            <person name="Neiman D."/>
            <person name="Pearson M."/>
            <person name="Priest M."/>
            <person name="Roberts A."/>
            <person name="Saif S."/>
            <person name="Shea T."/>
            <person name="Sisk P."/>
            <person name="Sykes S."/>
            <person name="Wortman J."/>
            <person name="Nusbaum C."/>
            <person name="Birren B."/>
        </authorList>
    </citation>
    <scope>NUCLEOTIDE SEQUENCE [LARGE SCALE GENOMIC DNA]</scope>
    <source>
        <strain evidence="3 4">MaliPS096_E11</strain>
    </source>
</reference>
<feature type="domain" description="Plasmodium falciparum erythrocyte membrane protein-1 N-terminal segment" evidence="2">
    <location>
        <begin position="15"/>
        <end position="50"/>
    </location>
</feature>
<dbReference type="GO" id="GO:0016020">
    <property type="term" value="C:membrane"/>
    <property type="evidence" value="ECO:0007669"/>
    <property type="project" value="InterPro"/>
</dbReference>
<dbReference type="Pfam" id="PF05424">
    <property type="entry name" value="Duffy_binding"/>
    <property type="match status" value="1"/>
</dbReference>
<gene>
    <name evidence="3" type="ORF">PFMALIP_01735</name>
</gene>
<dbReference type="InterPro" id="IPR008602">
    <property type="entry name" value="Duffy-antigen-binding"/>
</dbReference>
<dbReference type="SUPFAM" id="SSF140924">
    <property type="entry name" value="Duffy binding domain-like"/>
    <property type="match status" value="1"/>
</dbReference>
<protein>
    <submittedName>
        <fullName evidence="3">Uncharacterized protein</fullName>
    </submittedName>
</protein>
<name>A0A024WUJ9_PLAFA</name>
<evidence type="ECO:0000259" key="1">
    <source>
        <dbReference type="Pfam" id="PF05424"/>
    </source>
</evidence>
<evidence type="ECO:0000313" key="4">
    <source>
        <dbReference type="Proteomes" id="UP000030699"/>
    </source>
</evidence>
<organism evidence="3 4">
    <name type="scientific">Plasmodium falciparum MaliPS096_E11</name>
    <dbReference type="NCBI Taxonomy" id="1036727"/>
    <lineage>
        <taxon>Eukaryota</taxon>
        <taxon>Sar</taxon>
        <taxon>Alveolata</taxon>
        <taxon>Apicomplexa</taxon>
        <taxon>Aconoidasida</taxon>
        <taxon>Haemosporida</taxon>
        <taxon>Plasmodiidae</taxon>
        <taxon>Plasmodium</taxon>
        <taxon>Plasmodium (Laverania)</taxon>
    </lineage>
</organism>
<dbReference type="EMBL" id="KI925527">
    <property type="protein sequence ID" value="ETW50191.1"/>
    <property type="molecule type" value="Genomic_DNA"/>
</dbReference>
<reference evidence="3 4" key="1">
    <citation type="submission" date="2013-02" db="EMBL/GenBank/DDBJ databases">
        <title>The Genome Annotation of Plasmodium falciparum MaliPS096_E11.</title>
        <authorList>
            <consortium name="The Broad Institute Genome Sequencing Platform"/>
            <consortium name="The Broad Institute Genome Sequencing Center for Infectious Disease"/>
            <person name="Neafsey D."/>
            <person name="Hoffman S."/>
            <person name="Volkman S."/>
            <person name="Rosenthal P."/>
            <person name="Walker B."/>
            <person name="Young S.K."/>
            <person name="Zeng Q."/>
            <person name="Gargeya S."/>
            <person name="Fitzgerald M."/>
            <person name="Haas B."/>
            <person name="Abouelleil A."/>
            <person name="Allen A.W."/>
            <person name="Alvarado L."/>
            <person name="Arachchi H.M."/>
            <person name="Berlin A.M."/>
            <person name="Chapman S.B."/>
            <person name="Gainer-Dewar J."/>
            <person name="Goldberg J."/>
            <person name="Griggs A."/>
            <person name="Gujja S."/>
            <person name="Hansen M."/>
            <person name="Howarth C."/>
            <person name="Imamovic A."/>
            <person name="Ireland A."/>
            <person name="Larimer J."/>
            <person name="McCowan C."/>
            <person name="Murphy C."/>
            <person name="Pearson M."/>
            <person name="Poon T.W."/>
            <person name="Priest M."/>
            <person name="Roberts A."/>
            <person name="Saif S."/>
            <person name="Shea T."/>
            <person name="Sisk P."/>
            <person name="Sykes S."/>
            <person name="Wortman J."/>
            <person name="Nusbaum C."/>
            <person name="Birren B."/>
        </authorList>
    </citation>
    <scope>NUCLEOTIDE SEQUENCE [LARGE SCALE GENOMIC DNA]</scope>
    <source>
        <strain evidence="3 4">MaliPS096_E11</strain>
    </source>
</reference>
<proteinExistence type="predicted"/>
<dbReference type="InterPro" id="IPR029210">
    <property type="entry name" value="PfEMP1_NTS"/>
</dbReference>
<accession>A0A024WUJ9</accession>
<evidence type="ECO:0000313" key="3">
    <source>
        <dbReference type="EMBL" id="ETW50191.1"/>
    </source>
</evidence>
<dbReference type="FunFam" id="1.20.1310.20:FF:000001">
    <property type="entry name" value="Erythrocyte membrane protein 1, PfEMP1"/>
    <property type="match status" value="1"/>
</dbReference>
<evidence type="ECO:0000259" key="2">
    <source>
        <dbReference type="Pfam" id="PF15447"/>
    </source>
</evidence>
<sequence length="334" mass="37752">MVRPPRAPDYTNVKDAKELLDLIGQTVHAKVHTASKKYFDELHGDLSKATFSSEETASSIETCYLVKEYYNNHVNGGDSDKRHPCKKDGTGKEVARFSDKEGAECDNSKIHGNIKGRNGTDVGACAPYRRLSLCNRNLVKMDTNNYSKAKHDLLAEVCLAAKFEGESIKTHYPQYQAQYPGSASTTCTVLARSFADIGDIIRGRDLYGGGGRGKGKEKLEGKLKDIFAKIYNEVTSGKNRLALKDRYNDESGNYYQLREDWWTANRHTVWKAITCGTHEGDTYFRPTCSNRQGPSQANHYCRCNGDKPDDDKVNIDPPTYFDYVPQYLRWFDEY</sequence>
<dbReference type="OrthoDB" id="379270at2759"/>
<dbReference type="GO" id="GO:0046789">
    <property type="term" value="F:host cell surface receptor binding"/>
    <property type="evidence" value="ECO:0007669"/>
    <property type="project" value="InterPro"/>
</dbReference>
<dbReference type="Pfam" id="PF15447">
    <property type="entry name" value="NTS"/>
    <property type="match status" value="1"/>
</dbReference>
<feature type="domain" description="Duffy-antigen binding" evidence="1">
    <location>
        <begin position="123"/>
        <end position="329"/>
    </location>
</feature>
<dbReference type="AlphaFoldDB" id="A0A024WUJ9"/>
<dbReference type="Proteomes" id="UP000030699">
    <property type="component" value="Unassembled WGS sequence"/>
</dbReference>
<dbReference type="Gene3D" id="1.20.1310.20">
    <property type="entry name" value="Duffy-antigen binding domain"/>
    <property type="match status" value="1"/>
</dbReference>